<name>A0A7S4G0M4_9EUGL</name>
<evidence type="ECO:0000256" key="8">
    <source>
        <dbReference type="ARBA" id="ARBA00022833"/>
    </source>
</evidence>
<dbReference type="GO" id="GO:0046872">
    <property type="term" value="F:metal ion binding"/>
    <property type="evidence" value="ECO:0007669"/>
    <property type="project" value="UniProtKB-KW"/>
</dbReference>
<dbReference type="EMBL" id="HBJA01093793">
    <property type="protein sequence ID" value="CAE0821383.1"/>
    <property type="molecule type" value="Transcribed_RNA"/>
</dbReference>
<dbReference type="InterPro" id="IPR035680">
    <property type="entry name" value="Clx_II_MBL"/>
</dbReference>
<evidence type="ECO:0000256" key="7">
    <source>
        <dbReference type="ARBA" id="ARBA00022801"/>
    </source>
</evidence>
<comment type="catalytic activity">
    <reaction evidence="1">
        <text>an S-(2-hydroxyacyl)glutathione + H2O = a 2-hydroxy carboxylate + glutathione + H(+)</text>
        <dbReference type="Rhea" id="RHEA:21864"/>
        <dbReference type="ChEBI" id="CHEBI:15377"/>
        <dbReference type="ChEBI" id="CHEBI:15378"/>
        <dbReference type="ChEBI" id="CHEBI:57925"/>
        <dbReference type="ChEBI" id="CHEBI:58896"/>
        <dbReference type="ChEBI" id="CHEBI:71261"/>
        <dbReference type="EC" id="3.1.2.6"/>
    </reaction>
</comment>
<comment type="cofactor">
    <cofactor evidence="2">
        <name>Zn(2+)</name>
        <dbReference type="ChEBI" id="CHEBI:29105"/>
    </cofactor>
</comment>
<keyword evidence="8" id="KW-0862">Zinc</keyword>
<dbReference type="InterPro" id="IPR001279">
    <property type="entry name" value="Metallo-B-lactamas"/>
</dbReference>
<dbReference type="GO" id="GO:0004416">
    <property type="term" value="F:hydroxyacylglutathione hydrolase activity"/>
    <property type="evidence" value="ECO:0007669"/>
    <property type="project" value="UniProtKB-EC"/>
</dbReference>
<dbReference type="CDD" id="cd07723">
    <property type="entry name" value="hydroxyacylglutathione_hydrolase_MBL-fold"/>
    <property type="match status" value="1"/>
</dbReference>
<dbReference type="GO" id="GO:0019243">
    <property type="term" value="P:methylglyoxal catabolic process to D-lactate via S-lactoyl-glutathione"/>
    <property type="evidence" value="ECO:0007669"/>
    <property type="project" value="InterPro"/>
</dbReference>
<sequence length="398" mass="42650">MATIGLLIRGPHLSVHKNGNALSLFSIASPSRPVVGSTTSPLKPTSIYNAGGTRLLAHFEGAGAPQRVGTNMKGSPRVMQEMPQKSWSPFMRAGLGVAALGFGVAAYHRRRTSLARYATASMPEAPYPATPLSDRFVVYTVPMFDDNYGWLITDTEMGTCVAVDPGEPGAIVRAVEQLGLQLTRVLITHKHGDHTGGNTSLKKQVPGLEIVGTGYEPIPGLMVAVEEGDKFDLFGSPQNLTPTSVIATPCHTKGHVVFFVEPQGPGAVPALFSGDTLFVGGCGRFFEGTANQMYDNLVQKIARLPDETLVFCAHEYTESNLSFALQVEPDNSALQAKVKWVQDQRAQGLPTVPSTLGEEQAYNPFMRCGQASVMARVGASSPVDSMHLLREGKNRGQI</sequence>
<feature type="domain" description="Metallo-beta-lactamase" evidence="10">
    <location>
        <begin position="146"/>
        <end position="314"/>
    </location>
</feature>
<organism evidence="11">
    <name type="scientific">Eutreptiella gymnastica</name>
    <dbReference type="NCBI Taxonomy" id="73025"/>
    <lineage>
        <taxon>Eukaryota</taxon>
        <taxon>Discoba</taxon>
        <taxon>Euglenozoa</taxon>
        <taxon>Euglenida</taxon>
        <taxon>Spirocuta</taxon>
        <taxon>Euglenophyceae</taxon>
        <taxon>Eutreptiales</taxon>
        <taxon>Eutreptiaceae</taxon>
        <taxon>Eutreptiella</taxon>
    </lineage>
</organism>
<gene>
    <name evidence="11" type="ORF">EGYM00163_LOCUS32557</name>
</gene>
<proteinExistence type="inferred from homology"/>
<dbReference type="PANTHER" id="PTHR11935">
    <property type="entry name" value="BETA LACTAMASE DOMAIN"/>
    <property type="match status" value="1"/>
</dbReference>
<comment type="pathway">
    <text evidence="3">Secondary metabolite metabolism; methylglyoxal degradation; (R)-lactate from methylglyoxal: step 2/2.</text>
</comment>
<dbReference type="AlphaFoldDB" id="A0A7S4G0M4"/>
<keyword evidence="6" id="KW-0479">Metal-binding</keyword>
<dbReference type="Pfam" id="PF16123">
    <property type="entry name" value="HAGH_C"/>
    <property type="match status" value="1"/>
</dbReference>
<dbReference type="InterPro" id="IPR017782">
    <property type="entry name" value="Hydroxyacylglutathione_Hdrlase"/>
</dbReference>
<dbReference type="SMART" id="SM00849">
    <property type="entry name" value="Lactamase_B"/>
    <property type="match status" value="1"/>
</dbReference>
<accession>A0A7S4G0M4</accession>
<reference evidence="11" key="1">
    <citation type="submission" date="2021-01" db="EMBL/GenBank/DDBJ databases">
        <authorList>
            <person name="Corre E."/>
            <person name="Pelletier E."/>
            <person name="Niang G."/>
            <person name="Scheremetjew M."/>
            <person name="Finn R."/>
            <person name="Kale V."/>
            <person name="Holt S."/>
            <person name="Cochrane G."/>
            <person name="Meng A."/>
            <person name="Brown T."/>
            <person name="Cohen L."/>
        </authorList>
    </citation>
    <scope>NUCLEOTIDE SEQUENCE</scope>
    <source>
        <strain evidence="11">CCMP1594</strain>
    </source>
</reference>
<evidence type="ECO:0000259" key="10">
    <source>
        <dbReference type="SMART" id="SM00849"/>
    </source>
</evidence>
<keyword evidence="7" id="KW-0378">Hydrolase</keyword>
<evidence type="ECO:0000256" key="1">
    <source>
        <dbReference type="ARBA" id="ARBA00001623"/>
    </source>
</evidence>
<evidence type="ECO:0000256" key="5">
    <source>
        <dbReference type="ARBA" id="ARBA00011917"/>
    </source>
</evidence>
<evidence type="ECO:0000256" key="3">
    <source>
        <dbReference type="ARBA" id="ARBA00004963"/>
    </source>
</evidence>
<evidence type="ECO:0000313" key="11">
    <source>
        <dbReference type="EMBL" id="CAE0821383.1"/>
    </source>
</evidence>
<evidence type="ECO:0000256" key="9">
    <source>
        <dbReference type="ARBA" id="ARBA00031044"/>
    </source>
</evidence>
<evidence type="ECO:0000256" key="4">
    <source>
        <dbReference type="ARBA" id="ARBA00006759"/>
    </source>
</evidence>
<protein>
    <recommendedName>
        <fullName evidence="5">hydroxyacylglutathione hydrolase</fullName>
        <ecNumber evidence="5">3.1.2.6</ecNumber>
    </recommendedName>
    <alternativeName>
        <fullName evidence="9">Glyoxalase II</fullName>
    </alternativeName>
</protein>
<dbReference type="PANTHER" id="PTHR11935:SF94">
    <property type="entry name" value="TENZING NORGAY, ISOFORM C"/>
    <property type="match status" value="1"/>
</dbReference>
<dbReference type="NCBIfam" id="TIGR03413">
    <property type="entry name" value="GSH_gloB"/>
    <property type="match status" value="1"/>
</dbReference>
<dbReference type="Pfam" id="PF00753">
    <property type="entry name" value="Lactamase_B"/>
    <property type="match status" value="1"/>
</dbReference>
<dbReference type="Gene3D" id="3.60.15.10">
    <property type="entry name" value="Ribonuclease Z/Hydroxyacylglutathione hydrolase-like"/>
    <property type="match status" value="1"/>
</dbReference>
<dbReference type="InterPro" id="IPR032282">
    <property type="entry name" value="HAGH_C"/>
</dbReference>
<comment type="similarity">
    <text evidence="4">Belongs to the metallo-beta-lactamase superfamily. Glyoxalase II family.</text>
</comment>
<evidence type="ECO:0000256" key="2">
    <source>
        <dbReference type="ARBA" id="ARBA00001947"/>
    </source>
</evidence>
<dbReference type="InterPro" id="IPR036866">
    <property type="entry name" value="RibonucZ/Hydroxyglut_hydro"/>
</dbReference>
<dbReference type="SUPFAM" id="SSF56281">
    <property type="entry name" value="Metallo-hydrolase/oxidoreductase"/>
    <property type="match status" value="1"/>
</dbReference>
<dbReference type="HAMAP" id="MF_01374">
    <property type="entry name" value="Glyoxalase_2"/>
    <property type="match status" value="1"/>
</dbReference>
<dbReference type="EC" id="3.1.2.6" evidence="5"/>
<evidence type="ECO:0000256" key="6">
    <source>
        <dbReference type="ARBA" id="ARBA00022723"/>
    </source>
</evidence>